<feature type="domain" description="Fascin-like" evidence="7">
    <location>
        <begin position="415"/>
        <end position="501"/>
    </location>
</feature>
<gene>
    <name evidence="8" type="ORF">CHS0354_032042</name>
</gene>
<dbReference type="GO" id="GO:0007163">
    <property type="term" value="P:establishment or maintenance of cell polarity"/>
    <property type="evidence" value="ECO:0007669"/>
    <property type="project" value="TreeGrafter"/>
</dbReference>
<evidence type="ECO:0000256" key="2">
    <source>
        <dbReference type="ARBA" id="ARBA00007415"/>
    </source>
</evidence>
<dbReference type="PIRSF" id="PIRSF005682">
    <property type="entry name" value="Fascin"/>
    <property type="match status" value="1"/>
</dbReference>
<evidence type="ECO:0000256" key="3">
    <source>
        <dbReference type="ARBA" id="ARBA00022490"/>
    </source>
</evidence>
<dbReference type="FunFam" id="2.80.10.50:FF:000015">
    <property type="entry name" value="Fascin"/>
    <property type="match status" value="1"/>
</dbReference>
<dbReference type="Pfam" id="PF06268">
    <property type="entry name" value="Fascin"/>
    <property type="match status" value="4"/>
</dbReference>
<dbReference type="Gene3D" id="2.80.10.50">
    <property type="match status" value="4"/>
</dbReference>
<dbReference type="PANTHER" id="PTHR10551">
    <property type="entry name" value="FASCIN"/>
    <property type="match status" value="1"/>
</dbReference>
<dbReference type="CDD" id="cd23334">
    <property type="entry name" value="beta-trefoil_FSCN_rpt1"/>
    <property type="match status" value="1"/>
</dbReference>
<dbReference type="FunFam" id="2.80.10.50:FF:000010">
    <property type="entry name" value="Fascin"/>
    <property type="match status" value="1"/>
</dbReference>
<dbReference type="GO" id="GO:0016477">
    <property type="term" value="P:cell migration"/>
    <property type="evidence" value="ECO:0007669"/>
    <property type="project" value="TreeGrafter"/>
</dbReference>
<comment type="similarity">
    <text evidence="2 6">Belongs to the fascin family.</text>
</comment>
<organism evidence="8 9">
    <name type="scientific">Potamilus streckersoni</name>
    <dbReference type="NCBI Taxonomy" id="2493646"/>
    <lineage>
        <taxon>Eukaryota</taxon>
        <taxon>Metazoa</taxon>
        <taxon>Spiralia</taxon>
        <taxon>Lophotrochozoa</taxon>
        <taxon>Mollusca</taxon>
        <taxon>Bivalvia</taxon>
        <taxon>Autobranchia</taxon>
        <taxon>Heteroconchia</taxon>
        <taxon>Palaeoheterodonta</taxon>
        <taxon>Unionida</taxon>
        <taxon>Unionoidea</taxon>
        <taxon>Unionidae</taxon>
        <taxon>Ambleminae</taxon>
        <taxon>Lampsilini</taxon>
        <taxon>Potamilus</taxon>
    </lineage>
</organism>
<evidence type="ECO:0000256" key="4">
    <source>
        <dbReference type="ARBA" id="ARBA00023203"/>
    </source>
</evidence>
<evidence type="ECO:0000256" key="5">
    <source>
        <dbReference type="ARBA" id="ARBA00023212"/>
    </source>
</evidence>
<accession>A0AAE0WEL3</accession>
<dbReference type="EMBL" id="JAEAOA010001901">
    <property type="protein sequence ID" value="KAK3612433.1"/>
    <property type="molecule type" value="Genomic_DNA"/>
</dbReference>
<reference evidence="8" key="1">
    <citation type="journal article" date="2021" name="Genome Biol. Evol.">
        <title>A High-Quality Reference Genome for a Parasitic Bivalve with Doubly Uniparental Inheritance (Bivalvia: Unionida).</title>
        <authorList>
            <person name="Smith C.H."/>
        </authorList>
    </citation>
    <scope>NUCLEOTIDE SEQUENCE</scope>
    <source>
        <strain evidence="8">CHS0354</strain>
    </source>
</reference>
<evidence type="ECO:0000256" key="6">
    <source>
        <dbReference type="PIRNR" id="PIRNR005682"/>
    </source>
</evidence>
<feature type="domain" description="Fascin-like" evidence="7">
    <location>
        <begin position="29"/>
        <end position="136"/>
    </location>
</feature>
<keyword evidence="3 6" id="KW-0963">Cytoplasm</keyword>
<dbReference type="GO" id="GO:0005737">
    <property type="term" value="C:cytoplasm"/>
    <property type="evidence" value="ECO:0007669"/>
    <property type="project" value="TreeGrafter"/>
</dbReference>
<keyword evidence="4 6" id="KW-0009">Actin-binding</keyword>
<dbReference type="CDD" id="cd23336">
    <property type="entry name" value="beta-trefoil_FSCN_rpt3"/>
    <property type="match status" value="1"/>
</dbReference>
<dbReference type="InterPro" id="IPR024703">
    <property type="entry name" value="Fascin_metazoans"/>
</dbReference>
<evidence type="ECO:0000313" key="9">
    <source>
        <dbReference type="Proteomes" id="UP001195483"/>
    </source>
</evidence>
<sequence length="501" mass="56348">MSEVNGINGHKAGATGFQWKVGLQNSLGKYLTAETFGFKINASGVGLKKKQVWIIEQVSNEEWVYIRSHLGRYLSADRHRNVTCEAEEPTESERFVVEYSKTGRWAFKNVAHQYYLGGNDDKVTCFDKPPNDIGWWSIQLSIHPQVHLRNVNRKRYAHLANDELQCTEIVPWGADSLVIMDFVDGRYTLKSCDNRYLSREGTLQETMTEDTMFTLEIRSGALAFKDHEGRYLTSVGAQAVMKARNKMITKDELFTIEDSHPQVMFVAHNGKKVSVKQGVDVSANQDEEISDKEIFQLEYESVLNKWAVRTDGNKYWTLHPSTGIQATATDVKPGGQRKEECFFELVWQDNGLAAIKASNGMYIYNKPSGTLMGGSDAITDKEKFQIVLLNRPLVVLKGEHGFIGAKGNQYICNKTSYDIIKVESNGKGGYRLKGQNGKYWEINADSTISAEGNSASDFILEFHGQSKLAIKAPHGAYLMGYQNGDFKAVADTVDCKSLWEY</sequence>
<dbReference type="CDD" id="cd23335">
    <property type="entry name" value="beta-trefoil_FSCN_rpt2"/>
    <property type="match status" value="1"/>
</dbReference>
<reference evidence="8" key="3">
    <citation type="submission" date="2023-05" db="EMBL/GenBank/DDBJ databases">
        <authorList>
            <person name="Smith C.H."/>
        </authorList>
    </citation>
    <scope>NUCLEOTIDE SEQUENCE</scope>
    <source>
        <strain evidence="8">CHS0354</strain>
        <tissue evidence="8">Mantle</tissue>
    </source>
</reference>
<feature type="domain" description="Fascin-like" evidence="7">
    <location>
        <begin position="147"/>
        <end position="256"/>
    </location>
</feature>
<comment type="subcellular location">
    <subcellularLocation>
        <location evidence="1 6">Cytoplasm</location>
        <location evidence="1 6">Cytoskeleton</location>
    </subcellularLocation>
</comment>
<dbReference type="InterPro" id="IPR022768">
    <property type="entry name" value="Fascin-like_dom"/>
</dbReference>
<dbReference type="CDD" id="cd23337">
    <property type="entry name" value="beta-trefoil_FSCN_rpt4"/>
    <property type="match status" value="1"/>
</dbReference>
<dbReference type="PANTHER" id="PTHR10551:SF9">
    <property type="entry name" value="FASCIN-2"/>
    <property type="match status" value="1"/>
</dbReference>
<proteinExistence type="inferred from homology"/>
<keyword evidence="5 6" id="KW-0206">Cytoskeleton</keyword>
<evidence type="ECO:0000259" key="7">
    <source>
        <dbReference type="Pfam" id="PF06268"/>
    </source>
</evidence>
<feature type="domain" description="Fascin-like" evidence="7">
    <location>
        <begin position="269"/>
        <end position="385"/>
    </location>
</feature>
<dbReference type="InterPro" id="IPR010431">
    <property type="entry name" value="Fascin"/>
</dbReference>
<dbReference type="Proteomes" id="UP001195483">
    <property type="component" value="Unassembled WGS sequence"/>
</dbReference>
<name>A0AAE0WEL3_9BIVA</name>
<comment type="caution">
    <text evidence="8">The sequence shown here is derived from an EMBL/GenBank/DDBJ whole genome shotgun (WGS) entry which is preliminary data.</text>
</comment>
<dbReference type="GO" id="GO:0030674">
    <property type="term" value="F:protein-macromolecule adaptor activity"/>
    <property type="evidence" value="ECO:0007669"/>
    <property type="project" value="InterPro"/>
</dbReference>
<dbReference type="SUPFAM" id="SSF50405">
    <property type="entry name" value="Actin-crosslinking proteins"/>
    <property type="match status" value="4"/>
</dbReference>
<dbReference type="AlphaFoldDB" id="A0AAE0WEL3"/>
<dbReference type="GO" id="GO:0051015">
    <property type="term" value="F:actin filament binding"/>
    <property type="evidence" value="ECO:0007669"/>
    <property type="project" value="InterPro"/>
</dbReference>
<reference evidence="8" key="2">
    <citation type="journal article" date="2021" name="Genome Biol. Evol.">
        <title>Developing a high-quality reference genome for a parasitic bivalve with doubly uniparental inheritance (Bivalvia: Unionida).</title>
        <authorList>
            <person name="Smith C.H."/>
        </authorList>
    </citation>
    <scope>NUCLEOTIDE SEQUENCE</scope>
    <source>
        <strain evidence="8">CHS0354</strain>
        <tissue evidence="8">Mantle</tissue>
    </source>
</reference>
<dbReference type="GO" id="GO:0051017">
    <property type="term" value="P:actin filament bundle assembly"/>
    <property type="evidence" value="ECO:0007669"/>
    <property type="project" value="TreeGrafter"/>
</dbReference>
<keyword evidence="9" id="KW-1185">Reference proteome</keyword>
<evidence type="ECO:0000256" key="1">
    <source>
        <dbReference type="ARBA" id="ARBA00004245"/>
    </source>
</evidence>
<dbReference type="InterPro" id="IPR008999">
    <property type="entry name" value="Actin-crosslinking"/>
</dbReference>
<dbReference type="FunFam" id="2.80.10.50:FF:000008">
    <property type="entry name" value="Fascin"/>
    <property type="match status" value="1"/>
</dbReference>
<protein>
    <recommendedName>
        <fullName evidence="6">Fascin</fullName>
    </recommendedName>
</protein>
<dbReference type="GO" id="GO:0015629">
    <property type="term" value="C:actin cytoskeleton"/>
    <property type="evidence" value="ECO:0007669"/>
    <property type="project" value="TreeGrafter"/>
</dbReference>
<evidence type="ECO:0000313" key="8">
    <source>
        <dbReference type="EMBL" id="KAK3612433.1"/>
    </source>
</evidence>